<dbReference type="InterPro" id="IPR015876">
    <property type="entry name" value="Acyl-CoA_DS"/>
</dbReference>
<evidence type="ECO:0000256" key="5">
    <source>
        <dbReference type="ARBA" id="ARBA00022989"/>
    </source>
</evidence>
<evidence type="ECO:0000313" key="13">
    <source>
        <dbReference type="EMBL" id="SNQ51765.1"/>
    </source>
</evidence>
<keyword evidence="4" id="KW-0276">Fatty acid metabolism</keyword>
<keyword evidence="3 11" id="KW-0812">Transmembrane</keyword>
<keyword evidence="9 11" id="KW-0472">Membrane</keyword>
<evidence type="ECO:0000313" key="14">
    <source>
        <dbReference type="Proteomes" id="UP000234331"/>
    </source>
</evidence>
<dbReference type="PANTHER" id="PTHR11351:SF3">
    <property type="entry name" value="BLL4393 PROTEIN"/>
    <property type="match status" value="1"/>
</dbReference>
<dbReference type="PRINTS" id="PR00075">
    <property type="entry name" value="FACDDSATRASE"/>
</dbReference>
<keyword evidence="7" id="KW-0408">Iron</keyword>
<reference evidence="13 14" key="1">
    <citation type="submission" date="2017-06" db="EMBL/GenBank/DDBJ databases">
        <authorList>
            <person name="Kim H.J."/>
            <person name="Triplett B.A."/>
        </authorList>
    </citation>
    <scope>NUCLEOTIDE SEQUENCE [LARGE SCALE GENOMIC DNA]</scope>
    <source>
        <strain evidence="13">FRACA_ARgP5</strain>
    </source>
</reference>
<protein>
    <submittedName>
        <fullName evidence="13">Stearoyl-CoA 9-desaturase</fullName>
        <ecNumber evidence="13">1.14.19.1</ecNumber>
    </submittedName>
</protein>
<feature type="compositionally biased region" description="Basic and acidic residues" evidence="10">
    <location>
        <begin position="11"/>
        <end position="21"/>
    </location>
</feature>
<name>A0A2I2L1I3_9ACTN</name>
<evidence type="ECO:0000256" key="8">
    <source>
        <dbReference type="ARBA" id="ARBA00023098"/>
    </source>
</evidence>
<evidence type="ECO:0000259" key="12">
    <source>
        <dbReference type="Pfam" id="PF00487"/>
    </source>
</evidence>
<gene>
    <name evidence="13" type="ORF">FRACA_80065</name>
</gene>
<comment type="similarity">
    <text evidence="2">Belongs to the fatty acid desaturase type 2 family.</text>
</comment>
<organism evidence="13 14">
    <name type="scientific">Frankia canadensis</name>
    <dbReference type="NCBI Taxonomy" id="1836972"/>
    <lineage>
        <taxon>Bacteria</taxon>
        <taxon>Bacillati</taxon>
        <taxon>Actinomycetota</taxon>
        <taxon>Actinomycetes</taxon>
        <taxon>Frankiales</taxon>
        <taxon>Frankiaceae</taxon>
        <taxon>Frankia</taxon>
    </lineage>
</organism>
<feature type="region of interest" description="Disordered" evidence="10">
    <location>
        <begin position="1"/>
        <end position="38"/>
    </location>
</feature>
<dbReference type="RefSeq" id="WP_101835900.1">
    <property type="nucleotide sequence ID" value="NZ_FZMO01000547.1"/>
</dbReference>
<feature type="transmembrane region" description="Helical" evidence="11">
    <location>
        <begin position="204"/>
        <end position="225"/>
    </location>
</feature>
<evidence type="ECO:0000256" key="9">
    <source>
        <dbReference type="ARBA" id="ARBA00023136"/>
    </source>
</evidence>
<keyword evidence="14" id="KW-1185">Reference proteome</keyword>
<dbReference type="CDD" id="cd03505">
    <property type="entry name" value="Delta9-FADS-like"/>
    <property type="match status" value="1"/>
</dbReference>
<comment type="subcellular location">
    <subcellularLocation>
        <location evidence="1">Membrane</location>
        <topology evidence="1">Multi-pass membrane protein</topology>
    </subcellularLocation>
</comment>
<dbReference type="EMBL" id="FZMO01000547">
    <property type="protein sequence ID" value="SNQ51765.1"/>
    <property type="molecule type" value="Genomic_DNA"/>
</dbReference>
<dbReference type="InterPro" id="IPR005804">
    <property type="entry name" value="FA_desaturase_dom"/>
</dbReference>
<keyword evidence="8" id="KW-0443">Lipid metabolism</keyword>
<accession>A0A2I2L1I3</accession>
<evidence type="ECO:0000256" key="4">
    <source>
        <dbReference type="ARBA" id="ARBA00022832"/>
    </source>
</evidence>
<evidence type="ECO:0000256" key="10">
    <source>
        <dbReference type="SAM" id="MobiDB-lite"/>
    </source>
</evidence>
<sequence length="337" mass="37538">MNLERPAADPGRSRPSEEHARAPSGIVLDEPSTADSRRQPDIRPLWAQVLLYVFIIGPFAAAAVGLWYATTVSGVSVVDAVLFVVFYAVTGHGVTIGYHRLFTHRSFTATRPLRIGLAIAGSMALEGSVICWVADHRKHHAFSDADGDPHSPWRYGASPWALTKGLWWSHTGWLFDRHKTFTSRYAPDLLADADLVRVDRLFPVWALSSVALPGLLGWALSGFTWHGAWTALLWAGLVRIFLIHHVTFSINSVCHVVGSRPYASRDRATNVWPLAMLSMGESWHNYHHADPTSARHGAEPGQVDSSAAIIRLFERLGWATRVRWPDPTRLRARRRVP</sequence>
<evidence type="ECO:0000256" key="7">
    <source>
        <dbReference type="ARBA" id="ARBA00023004"/>
    </source>
</evidence>
<dbReference type="GO" id="GO:0006631">
    <property type="term" value="P:fatty acid metabolic process"/>
    <property type="evidence" value="ECO:0007669"/>
    <property type="project" value="UniProtKB-KW"/>
</dbReference>
<dbReference type="Pfam" id="PF00487">
    <property type="entry name" value="FA_desaturase"/>
    <property type="match status" value="1"/>
</dbReference>
<feature type="transmembrane region" description="Helical" evidence="11">
    <location>
        <begin position="80"/>
        <end position="98"/>
    </location>
</feature>
<keyword evidence="6 13" id="KW-0560">Oxidoreductase</keyword>
<feature type="domain" description="Fatty acid desaturase" evidence="12">
    <location>
        <begin position="82"/>
        <end position="292"/>
    </location>
</feature>
<dbReference type="GO" id="GO:0004768">
    <property type="term" value="F:stearoyl-CoA 9-desaturase activity"/>
    <property type="evidence" value="ECO:0007669"/>
    <property type="project" value="UniProtKB-EC"/>
</dbReference>
<proteinExistence type="inferred from homology"/>
<evidence type="ECO:0000256" key="11">
    <source>
        <dbReference type="SAM" id="Phobius"/>
    </source>
</evidence>
<dbReference type="PANTHER" id="PTHR11351">
    <property type="entry name" value="ACYL-COA DESATURASE"/>
    <property type="match status" value="1"/>
</dbReference>
<dbReference type="AlphaFoldDB" id="A0A2I2L1I3"/>
<feature type="transmembrane region" description="Helical" evidence="11">
    <location>
        <begin position="45"/>
        <end position="68"/>
    </location>
</feature>
<evidence type="ECO:0000256" key="3">
    <source>
        <dbReference type="ARBA" id="ARBA00022692"/>
    </source>
</evidence>
<dbReference type="OrthoDB" id="19906at2"/>
<dbReference type="GO" id="GO:0016020">
    <property type="term" value="C:membrane"/>
    <property type="evidence" value="ECO:0007669"/>
    <property type="project" value="UniProtKB-SubCell"/>
</dbReference>
<dbReference type="Proteomes" id="UP000234331">
    <property type="component" value="Unassembled WGS sequence"/>
</dbReference>
<dbReference type="EC" id="1.14.19.1" evidence="13"/>
<evidence type="ECO:0000256" key="1">
    <source>
        <dbReference type="ARBA" id="ARBA00004141"/>
    </source>
</evidence>
<evidence type="ECO:0000256" key="2">
    <source>
        <dbReference type="ARBA" id="ARBA00008749"/>
    </source>
</evidence>
<evidence type="ECO:0000256" key="6">
    <source>
        <dbReference type="ARBA" id="ARBA00023002"/>
    </source>
</evidence>
<keyword evidence="5 11" id="KW-1133">Transmembrane helix</keyword>
<feature type="transmembrane region" description="Helical" evidence="11">
    <location>
        <begin position="231"/>
        <end position="257"/>
    </location>
</feature>